<name>A0A1E3VFY0_9HYPH</name>
<proteinExistence type="predicted"/>
<gene>
    <name evidence="1" type="ORF">A8M32_05280</name>
</gene>
<dbReference type="OrthoDB" id="8420596at2"/>
<dbReference type="EMBL" id="LYBW01000044">
    <property type="protein sequence ID" value="ODR92444.1"/>
    <property type="molecule type" value="Genomic_DNA"/>
</dbReference>
<keyword evidence="2" id="KW-1185">Reference proteome</keyword>
<accession>A0A1E3VFY0</accession>
<sequence>MRSDEKSAAARALLDNPLFERLMDELEAAAINGCVNAKLTDHETRAAFAAEARAIRNFRSKLKFLTEQAKVEGTGAPA</sequence>
<reference evidence="2" key="1">
    <citation type="submission" date="2016-05" db="EMBL/GenBank/DDBJ databases">
        <authorList>
            <person name="Li Y."/>
        </authorList>
    </citation>
    <scope>NUCLEOTIDE SEQUENCE [LARGE SCALE GENOMIC DNA]</scope>
    <source>
        <strain evidence="2">YIC4027</strain>
    </source>
</reference>
<protein>
    <submittedName>
        <fullName evidence="1">Uncharacterized protein</fullName>
    </submittedName>
</protein>
<evidence type="ECO:0000313" key="2">
    <source>
        <dbReference type="Proteomes" id="UP000094342"/>
    </source>
</evidence>
<dbReference type="AlphaFoldDB" id="A0A1E3VFY0"/>
<organism evidence="1 2">
    <name type="scientific">Sinorhizobium alkalisoli</name>
    <dbReference type="NCBI Taxonomy" id="1752398"/>
    <lineage>
        <taxon>Bacteria</taxon>
        <taxon>Pseudomonadati</taxon>
        <taxon>Pseudomonadota</taxon>
        <taxon>Alphaproteobacteria</taxon>
        <taxon>Hyphomicrobiales</taxon>
        <taxon>Rhizobiaceae</taxon>
        <taxon>Sinorhizobium/Ensifer group</taxon>
        <taxon>Sinorhizobium</taxon>
    </lineage>
</organism>
<comment type="caution">
    <text evidence="1">The sequence shown here is derived from an EMBL/GenBank/DDBJ whole genome shotgun (WGS) entry which is preliminary data.</text>
</comment>
<dbReference type="STRING" id="1752398.A8M32_05280"/>
<dbReference type="RefSeq" id="WP_069457361.1">
    <property type="nucleotide sequence ID" value="NZ_LYBW01000044.1"/>
</dbReference>
<evidence type="ECO:0000313" key="1">
    <source>
        <dbReference type="EMBL" id="ODR92444.1"/>
    </source>
</evidence>
<dbReference type="Proteomes" id="UP000094342">
    <property type="component" value="Unassembled WGS sequence"/>
</dbReference>